<name>A0A059D9R9_EUCGR</name>
<gene>
    <name evidence="1" type="ORF">EUGRSUZ_B03922</name>
</gene>
<accession>A0A059D9R9</accession>
<dbReference type="EMBL" id="KK198754">
    <property type="protein sequence ID" value="KCW87453.1"/>
    <property type="molecule type" value="Genomic_DNA"/>
</dbReference>
<sequence length="112" mass="12509">MPVAVDSRNEERRITESGLCRRGESRAAVPVRVRVSSRRPVKIRSFHSSHNLNDPSTQYHCCIWSSSFCCCRLGISILHGVQVVSSESCDRCIKAAPTSGNFSRALHKHRVS</sequence>
<protein>
    <submittedName>
        <fullName evidence="1">Uncharacterized protein</fullName>
    </submittedName>
</protein>
<proteinExistence type="predicted"/>
<reference evidence="1" key="1">
    <citation type="submission" date="2013-07" db="EMBL/GenBank/DDBJ databases">
        <title>The genome of Eucalyptus grandis.</title>
        <authorList>
            <person name="Schmutz J."/>
            <person name="Hayes R."/>
            <person name="Myburg A."/>
            <person name="Tuskan G."/>
            <person name="Grattapaglia D."/>
            <person name="Rokhsar D.S."/>
        </authorList>
    </citation>
    <scope>NUCLEOTIDE SEQUENCE</scope>
    <source>
        <tissue evidence="1">Leaf extractions</tissue>
    </source>
</reference>
<dbReference type="AlphaFoldDB" id="A0A059D9R9"/>
<dbReference type="InParanoid" id="A0A059D9R9"/>
<dbReference type="Gramene" id="KCW87453">
    <property type="protein sequence ID" value="KCW87453"/>
    <property type="gene ID" value="EUGRSUZ_B03922"/>
</dbReference>
<evidence type="ECO:0000313" key="1">
    <source>
        <dbReference type="EMBL" id="KCW87453.1"/>
    </source>
</evidence>
<organism evidence="1">
    <name type="scientific">Eucalyptus grandis</name>
    <name type="common">Flooded gum</name>
    <dbReference type="NCBI Taxonomy" id="71139"/>
    <lineage>
        <taxon>Eukaryota</taxon>
        <taxon>Viridiplantae</taxon>
        <taxon>Streptophyta</taxon>
        <taxon>Embryophyta</taxon>
        <taxon>Tracheophyta</taxon>
        <taxon>Spermatophyta</taxon>
        <taxon>Magnoliopsida</taxon>
        <taxon>eudicotyledons</taxon>
        <taxon>Gunneridae</taxon>
        <taxon>Pentapetalae</taxon>
        <taxon>rosids</taxon>
        <taxon>malvids</taxon>
        <taxon>Myrtales</taxon>
        <taxon>Myrtaceae</taxon>
        <taxon>Myrtoideae</taxon>
        <taxon>Eucalypteae</taxon>
        <taxon>Eucalyptus</taxon>
    </lineage>
</organism>